<reference evidence="2 3" key="1">
    <citation type="submission" date="2011-07" db="EMBL/GenBank/DDBJ databases">
        <authorList>
            <person name="Coyne R."/>
            <person name="Brami D."/>
            <person name="Johnson J."/>
            <person name="Hostetler J."/>
            <person name="Hannick L."/>
            <person name="Clark T."/>
            <person name="Cassidy-Hanley D."/>
            <person name="Inman J."/>
        </authorList>
    </citation>
    <scope>NUCLEOTIDE SEQUENCE [LARGE SCALE GENOMIC DNA]</scope>
    <source>
        <strain evidence="2 3">G5</strain>
    </source>
</reference>
<feature type="transmembrane region" description="Helical" evidence="1">
    <location>
        <begin position="218"/>
        <end position="234"/>
    </location>
</feature>
<sequence>MHLMFAETKYINMKIVDKQVLQQIEIHKNVDHKQNKQLIALMKVQKLNQYAQVHLMMQENVCLKVMEIYIIVKFGLINLFFVKNSLNNLQNSFLIQQINNFKQKNSILLNLEENQINIVEKKKYISQNKWKKKKIKQKDIFIYYNNIYFLKFEFNNLFYFINFIKGYINNIVLLQQICFYHFIQFIQFIQFFFILILSNLNQISEILFIYINYKQQKVFFKKYLIFILIINVLKNNINKRIIYYFINYNKHKDYLSIKAYIIILKIYILKYQKQQYIFILKYYY</sequence>
<keyword evidence="1" id="KW-0812">Transmembrane</keyword>
<proteinExistence type="predicted"/>
<evidence type="ECO:0008006" key="4">
    <source>
        <dbReference type="Google" id="ProtNLM"/>
    </source>
</evidence>
<keyword evidence="3" id="KW-1185">Reference proteome</keyword>
<feature type="transmembrane region" description="Helical" evidence="1">
    <location>
        <begin position="141"/>
        <end position="161"/>
    </location>
</feature>
<organism evidence="2 3">
    <name type="scientific">Ichthyophthirius multifiliis</name>
    <name type="common">White spot disease agent</name>
    <name type="synonym">Ich</name>
    <dbReference type="NCBI Taxonomy" id="5932"/>
    <lineage>
        <taxon>Eukaryota</taxon>
        <taxon>Sar</taxon>
        <taxon>Alveolata</taxon>
        <taxon>Ciliophora</taxon>
        <taxon>Intramacronucleata</taxon>
        <taxon>Oligohymenophorea</taxon>
        <taxon>Hymenostomatida</taxon>
        <taxon>Ophryoglenina</taxon>
        <taxon>Ichthyophthirius</taxon>
    </lineage>
</organism>
<dbReference type="RefSeq" id="XP_004023780.1">
    <property type="nucleotide sequence ID" value="XM_004023731.1"/>
</dbReference>
<dbReference type="EMBL" id="GL984405">
    <property type="protein sequence ID" value="EGR26896.1"/>
    <property type="molecule type" value="Genomic_DNA"/>
</dbReference>
<dbReference type="InParanoid" id="G0R6K6"/>
<accession>G0R6K6</accession>
<feature type="transmembrane region" description="Helical" evidence="1">
    <location>
        <begin position="173"/>
        <end position="197"/>
    </location>
</feature>
<dbReference type="Proteomes" id="UP000008983">
    <property type="component" value="Unassembled WGS sequence"/>
</dbReference>
<feature type="transmembrane region" description="Helical" evidence="1">
    <location>
        <begin position="254"/>
        <end position="271"/>
    </location>
</feature>
<gene>
    <name evidence="2" type="ORF">IMG5_205760</name>
</gene>
<protein>
    <recommendedName>
        <fullName evidence="4">Transmembrane protein</fullName>
    </recommendedName>
</protein>
<evidence type="ECO:0000256" key="1">
    <source>
        <dbReference type="SAM" id="Phobius"/>
    </source>
</evidence>
<evidence type="ECO:0000313" key="3">
    <source>
        <dbReference type="Proteomes" id="UP000008983"/>
    </source>
</evidence>
<keyword evidence="1" id="KW-0472">Membrane</keyword>
<dbReference type="AlphaFoldDB" id="G0R6K6"/>
<name>G0R6K6_ICHMU</name>
<evidence type="ECO:0000313" key="2">
    <source>
        <dbReference type="EMBL" id="EGR26896.1"/>
    </source>
</evidence>
<keyword evidence="1" id="KW-1133">Transmembrane helix</keyword>
<dbReference type="GeneID" id="14902956"/>